<name>A0A3E1EUK9_9FLAO</name>
<feature type="compositionally biased region" description="Basic and acidic residues" evidence="7">
    <location>
        <begin position="37"/>
        <end position="50"/>
    </location>
</feature>
<evidence type="ECO:0000313" key="10">
    <source>
        <dbReference type="Proteomes" id="UP000257127"/>
    </source>
</evidence>
<dbReference type="GO" id="GO:0003755">
    <property type="term" value="F:peptidyl-prolyl cis-trans isomerase activity"/>
    <property type="evidence" value="ECO:0007669"/>
    <property type="project" value="UniProtKB-UniRule"/>
</dbReference>
<dbReference type="Gene3D" id="3.10.50.40">
    <property type="match status" value="2"/>
</dbReference>
<dbReference type="PANTHER" id="PTHR43811:SF19">
    <property type="entry name" value="39 KDA FK506-BINDING NUCLEAR PROTEIN"/>
    <property type="match status" value="1"/>
</dbReference>
<feature type="domain" description="PPIase FKBP-type" evidence="8">
    <location>
        <begin position="89"/>
        <end position="178"/>
    </location>
</feature>
<dbReference type="SUPFAM" id="SSF54534">
    <property type="entry name" value="FKBP-like"/>
    <property type="match status" value="2"/>
</dbReference>
<comment type="similarity">
    <text evidence="2 6">Belongs to the FKBP-type PPIase family.</text>
</comment>
<sequence>MRNLAWIVFLGLLISSCDIKGVDSDSNSDQTSKKYTSKSEEDTVKISHDESEIEPVETVVEEPSDTLKLNNGIKITYFKKGNGEQIKKDDVVLIDYRAKLEDGTVYDGNHRVKKKSIPFLVGWNQQTSGWDIALKELRVGDDVDIFLPAKYARGEKGIKGIVPPNANNIISMRVLEKMEPTSIVDGVKIWKYDQLKNPGDSIQTKDKVLINYWVSSESKPRYDNSYQRGAPFEMTIDDGNSISGLNKALKTAREGDRLLILVPSEEAFGKAGLAEMVGPGESIFYDVQVAKVE</sequence>
<evidence type="ECO:0000256" key="1">
    <source>
        <dbReference type="ARBA" id="ARBA00000971"/>
    </source>
</evidence>
<dbReference type="EC" id="5.2.1.8" evidence="6"/>
<evidence type="ECO:0000259" key="8">
    <source>
        <dbReference type="PROSITE" id="PS50059"/>
    </source>
</evidence>
<comment type="catalytic activity">
    <reaction evidence="1 5 6">
        <text>[protein]-peptidylproline (omega=180) = [protein]-peptidylproline (omega=0)</text>
        <dbReference type="Rhea" id="RHEA:16237"/>
        <dbReference type="Rhea" id="RHEA-COMP:10747"/>
        <dbReference type="Rhea" id="RHEA-COMP:10748"/>
        <dbReference type="ChEBI" id="CHEBI:83833"/>
        <dbReference type="ChEBI" id="CHEBI:83834"/>
        <dbReference type="EC" id="5.2.1.8"/>
    </reaction>
</comment>
<evidence type="ECO:0000256" key="6">
    <source>
        <dbReference type="RuleBase" id="RU003915"/>
    </source>
</evidence>
<evidence type="ECO:0000256" key="3">
    <source>
        <dbReference type="ARBA" id="ARBA00023110"/>
    </source>
</evidence>
<dbReference type="OrthoDB" id="9814548at2"/>
<dbReference type="PANTHER" id="PTHR43811">
    <property type="entry name" value="FKBP-TYPE PEPTIDYL-PROLYL CIS-TRANS ISOMERASE FKPA"/>
    <property type="match status" value="1"/>
</dbReference>
<gene>
    <name evidence="9" type="ORF">DXU93_14225</name>
</gene>
<keyword evidence="3 5" id="KW-0697">Rotamase</keyword>
<evidence type="ECO:0000256" key="5">
    <source>
        <dbReference type="PROSITE-ProRule" id="PRU00277"/>
    </source>
</evidence>
<feature type="region of interest" description="Disordered" evidence="7">
    <location>
        <begin position="22"/>
        <end position="50"/>
    </location>
</feature>
<dbReference type="AlphaFoldDB" id="A0A3E1EUK9"/>
<dbReference type="Pfam" id="PF00254">
    <property type="entry name" value="FKBP_C"/>
    <property type="match status" value="2"/>
</dbReference>
<keyword evidence="4 5" id="KW-0413">Isomerase</keyword>
<dbReference type="InterPro" id="IPR001179">
    <property type="entry name" value="PPIase_FKBP_dom"/>
</dbReference>
<accession>A0A3E1EUK9</accession>
<evidence type="ECO:0000256" key="2">
    <source>
        <dbReference type="ARBA" id="ARBA00006577"/>
    </source>
</evidence>
<feature type="domain" description="PPIase FKBP-type" evidence="8">
    <location>
        <begin position="205"/>
        <end position="293"/>
    </location>
</feature>
<comment type="caution">
    <text evidence="9">The sequence shown here is derived from an EMBL/GenBank/DDBJ whole genome shotgun (WGS) entry which is preliminary data.</text>
</comment>
<dbReference type="Proteomes" id="UP000257127">
    <property type="component" value="Unassembled WGS sequence"/>
</dbReference>
<feature type="compositionally biased region" description="Polar residues" evidence="7">
    <location>
        <begin position="24"/>
        <end position="34"/>
    </location>
</feature>
<dbReference type="EMBL" id="QURB01000011">
    <property type="protein sequence ID" value="RFC53220.1"/>
    <property type="molecule type" value="Genomic_DNA"/>
</dbReference>
<dbReference type="PROSITE" id="PS51257">
    <property type="entry name" value="PROKAR_LIPOPROTEIN"/>
    <property type="match status" value="1"/>
</dbReference>
<dbReference type="RefSeq" id="WP_116881976.1">
    <property type="nucleotide sequence ID" value="NZ_QURB01000011.1"/>
</dbReference>
<keyword evidence="10" id="KW-1185">Reference proteome</keyword>
<protein>
    <recommendedName>
        <fullName evidence="6">Peptidyl-prolyl cis-trans isomerase</fullName>
        <ecNumber evidence="6">5.2.1.8</ecNumber>
    </recommendedName>
</protein>
<dbReference type="PROSITE" id="PS50059">
    <property type="entry name" value="FKBP_PPIASE"/>
    <property type="match status" value="2"/>
</dbReference>
<evidence type="ECO:0000313" key="9">
    <source>
        <dbReference type="EMBL" id="RFC53220.1"/>
    </source>
</evidence>
<proteinExistence type="inferred from homology"/>
<reference evidence="9 10" key="1">
    <citation type="submission" date="2018-08" db="EMBL/GenBank/DDBJ databases">
        <title>The draft genome squence of Brumimicrobium sp. N62.</title>
        <authorList>
            <person name="Du Z.-J."/>
            <person name="Luo H.-R."/>
        </authorList>
    </citation>
    <scope>NUCLEOTIDE SEQUENCE [LARGE SCALE GENOMIC DNA]</scope>
    <source>
        <strain evidence="9 10">N62</strain>
    </source>
</reference>
<evidence type="ECO:0000256" key="7">
    <source>
        <dbReference type="SAM" id="MobiDB-lite"/>
    </source>
</evidence>
<evidence type="ECO:0000256" key="4">
    <source>
        <dbReference type="ARBA" id="ARBA00023235"/>
    </source>
</evidence>
<organism evidence="9 10">
    <name type="scientific">Brumimicrobium aurantiacum</name>
    <dbReference type="NCBI Taxonomy" id="1737063"/>
    <lineage>
        <taxon>Bacteria</taxon>
        <taxon>Pseudomonadati</taxon>
        <taxon>Bacteroidota</taxon>
        <taxon>Flavobacteriia</taxon>
        <taxon>Flavobacteriales</taxon>
        <taxon>Crocinitomicaceae</taxon>
        <taxon>Brumimicrobium</taxon>
    </lineage>
</organism>
<dbReference type="InterPro" id="IPR046357">
    <property type="entry name" value="PPIase_dom_sf"/>
</dbReference>